<evidence type="ECO:0000313" key="1">
    <source>
        <dbReference type="EnsemblMetazoa" id="Aqu2.1.41734_001"/>
    </source>
</evidence>
<protein>
    <recommendedName>
        <fullName evidence="2">DUF4371 domain-containing protein</fullName>
    </recommendedName>
</protein>
<dbReference type="STRING" id="400682.A0A1X7VPB6"/>
<dbReference type="EnsemblMetazoa" id="Aqu2.1.41734_001">
    <property type="protein sequence ID" value="Aqu2.1.41734_001"/>
    <property type="gene ID" value="Aqu2.1.41734"/>
</dbReference>
<dbReference type="InParanoid" id="A0A1X7VPB6"/>
<evidence type="ECO:0008006" key="2">
    <source>
        <dbReference type="Google" id="ProtNLM"/>
    </source>
</evidence>
<accession>A0A1X7VPB6</accession>
<proteinExistence type="predicted"/>
<dbReference type="AlphaFoldDB" id="A0A1X7VPB6"/>
<reference evidence="1" key="1">
    <citation type="submission" date="2017-05" db="UniProtKB">
        <authorList>
            <consortium name="EnsemblMetazoa"/>
        </authorList>
    </citation>
    <scope>IDENTIFICATION</scope>
</reference>
<organism evidence="1">
    <name type="scientific">Amphimedon queenslandica</name>
    <name type="common">Sponge</name>
    <dbReference type="NCBI Taxonomy" id="400682"/>
    <lineage>
        <taxon>Eukaryota</taxon>
        <taxon>Metazoa</taxon>
        <taxon>Porifera</taxon>
        <taxon>Demospongiae</taxon>
        <taxon>Heteroscleromorpha</taxon>
        <taxon>Haplosclerida</taxon>
        <taxon>Niphatidae</taxon>
        <taxon>Amphimedon</taxon>
    </lineage>
</organism>
<name>A0A1X7VPB6_AMPQE</name>
<sequence>MSSQCTGVQTRVQEFAPNAMYAHCYAHVLNLVLVDSVRRVSLASKFFRLLEALYVFMSSSKIQVLFMKRQQQSNHHKQPLELQKLSDTRVCRYAAVNAI</sequence>
<dbReference type="OrthoDB" id="1739706at2759"/>